<organism evidence="3 4">
    <name type="scientific">Streptomyces asiaticus subsp. ignotus</name>
    <dbReference type="NCBI Taxonomy" id="3098222"/>
    <lineage>
        <taxon>Bacteria</taxon>
        <taxon>Bacillati</taxon>
        <taxon>Actinomycetota</taxon>
        <taxon>Actinomycetes</taxon>
        <taxon>Kitasatosporales</taxon>
        <taxon>Streptomycetaceae</taxon>
        <taxon>Streptomyces</taxon>
        <taxon>Streptomyces violaceusniger group</taxon>
    </lineage>
</organism>
<comment type="caution">
    <text evidence="3">The sequence shown here is derived from an EMBL/GenBank/DDBJ whole genome shotgun (WGS) entry which is preliminary data.</text>
</comment>
<evidence type="ECO:0000313" key="4">
    <source>
        <dbReference type="Proteomes" id="UP001354709"/>
    </source>
</evidence>
<protein>
    <submittedName>
        <fullName evidence="3">Tetratricopeptide repeat protein</fullName>
    </submittedName>
</protein>
<evidence type="ECO:0000313" key="3">
    <source>
        <dbReference type="EMBL" id="MEE4592235.1"/>
    </source>
</evidence>
<dbReference type="Gene3D" id="1.25.40.10">
    <property type="entry name" value="Tetratricopeptide repeat domain"/>
    <property type="match status" value="2"/>
</dbReference>
<evidence type="ECO:0000256" key="1">
    <source>
        <dbReference type="SAM" id="MobiDB-lite"/>
    </source>
</evidence>
<proteinExistence type="predicted"/>
<dbReference type="Pfam" id="PF00931">
    <property type="entry name" value="NB-ARC"/>
    <property type="match status" value="1"/>
</dbReference>
<evidence type="ECO:0000259" key="2">
    <source>
        <dbReference type="Pfam" id="PF00931"/>
    </source>
</evidence>
<dbReference type="PANTHER" id="PTHR46082:SF6">
    <property type="entry name" value="AAA+ ATPASE DOMAIN-CONTAINING PROTEIN-RELATED"/>
    <property type="match status" value="1"/>
</dbReference>
<dbReference type="Proteomes" id="UP001354709">
    <property type="component" value="Unassembled WGS sequence"/>
</dbReference>
<dbReference type="InterPro" id="IPR027417">
    <property type="entry name" value="P-loop_NTPase"/>
</dbReference>
<dbReference type="Pfam" id="PF13424">
    <property type="entry name" value="TPR_12"/>
    <property type="match status" value="1"/>
</dbReference>
<reference evidence="3 4" key="1">
    <citation type="submission" date="2023-11" db="EMBL/GenBank/DDBJ databases">
        <title>30 novel species of actinomycetes from the DSMZ collection.</title>
        <authorList>
            <person name="Nouioui I."/>
        </authorList>
    </citation>
    <scope>NUCLEOTIDE SEQUENCE [LARGE SCALE GENOMIC DNA]</scope>
    <source>
        <strain evidence="3 4">DSM 41524</strain>
    </source>
</reference>
<dbReference type="InterPro" id="IPR053137">
    <property type="entry name" value="NLR-like"/>
</dbReference>
<dbReference type="PRINTS" id="PR00364">
    <property type="entry name" value="DISEASERSIST"/>
</dbReference>
<feature type="domain" description="NB-ARC" evidence="2">
    <location>
        <begin position="88"/>
        <end position="212"/>
    </location>
</feature>
<keyword evidence="4" id="KW-1185">Reference proteome</keyword>
<sequence>MSDPMPIDGRASGQGRVFQTGGDQYIEEHHHHYGAGTGSLLAPQSVGPRPPQGAAVPDSVRVPLVGRAPGILRDRADLMERLRAAVTGPGGDVHVLHGLGGCGKTAVAHTLFTEAVRDHGRVGLWVNASERISLRAGMLAVAGDRGATTGELAAAAGGQRAAADLVWHYLDHSAQRWLLVLDNADDPTVLEEGGWLRTSPLGTVLVTTRHATSPLWRGAGSARHPVGVLPEADAAQVLCDLAPDAGTVESAQKVARRLGCLPLALTLAGSHLSHQLLESWSMDEYDRKLSEDSTALVDQGAAGTGSGQSRHLVGRTWQLSLDALAGQGLPEATTLLRLLSCWAADPVPLSLLMPVARGEVDFGHLDPPLAADRVEPALRGLLDHSLIGMVEADGRRCVQAHGVLLDSVATGVPEEQRAALAEAAGQLLEAALPPEGSVSAEARAELRLLTPHAFSLLRTAPGESAARLAAHAARQVLDAGDWPGALAMSRAVADMAVRSLGGEHPVALDVQDVLGRALLRMGHFHESEATHRRVLETRERVLGPDHPDTLRSCFGLNQPLDVLDRDEEAEQLLRRAIEGQRRVLGEDDAETLTSRAQLLEVLAELRKEDEFDTEASAVVEACERALPPDHLTTLLARHLMGYGLKEFGRYAEAEPVARRTLADRTRVQGADHPQTLSATFLVGFVAHALGKRDDAIALFRRLIEGRTRILGEEHPTVALDRALLARWEAQAQP</sequence>
<name>A0ABU7PSZ5_9ACTN</name>
<dbReference type="Pfam" id="PF13374">
    <property type="entry name" value="TPR_10"/>
    <property type="match status" value="2"/>
</dbReference>
<dbReference type="SUPFAM" id="SSF48452">
    <property type="entry name" value="TPR-like"/>
    <property type="match status" value="2"/>
</dbReference>
<dbReference type="SUPFAM" id="SSF52540">
    <property type="entry name" value="P-loop containing nucleoside triphosphate hydrolases"/>
    <property type="match status" value="1"/>
</dbReference>
<dbReference type="InterPro" id="IPR011990">
    <property type="entry name" value="TPR-like_helical_dom_sf"/>
</dbReference>
<gene>
    <name evidence="3" type="ORF">V2J94_10075</name>
</gene>
<dbReference type="InterPro" id="IPR002182">
    <property type="entry name" value="NB-ARC"/>
</dbReference>
<dbReference type="PANTHER" id="PTHR46082">
    <property type="entry name" value="ATP/GTP-BINDING PROTEIN-RELATED"/>
    <property type="match status" value="1"/>
</dbReference>
<dbReference type="Gene3D" id="3.40.50.300">
    <property type="entry name" value="P-loop containing nucleotide triphosphate hydrolases"/>
    <property type="match status" value="1"/>
</dbReference>
<feature type="region of interest" description="Disordered" evidence="1">
    <location>
        <begin position="34"/>
        <end position="55"/>
    </location>
</feature>
<accession>A0ABU7PSZ5</accession>
<dbReference type="RefSeq" id="WP_330807727.1">
    <property type="nucleotide sequence ID" value="NZ_JAZBJO010000004.1"/>
</dbReference>
<dbReference type="EMBL" id="JAZBJO010000004">
    <property type="protein sequence ID" value="MEE4592235.1"/>
    <property type="molecule type" value="Genomic_DNA"/>
</dbReference>